<comment type="function">
    <text evidence="5">Responsible for synthesis of pseudouridine from uracil at positions 1911, 1915 and 1917 in 23S ribosomal RNA.</text>
</comment>
<dbReference type="PROSITE" id="PS50889">
    <property type="entry name" value="S4"/>
    <property type="match status" value="1"/>
</dbReference>
<dbReference type="InterPro" id="IPR036986">
    <property type="entry name" value="S4_RNA-bd_sf"/>
</dbReference>
<reference evidence="10 11" key="1">
    <citation type="journal article" date="2013" name="Appl. Environ. Microbiol.">
        <title>Genome analysis suggests that the soil oligotrophic bacterium Agromonas oligotrophica (Bradyrhizobium oligotrophicum) is a nitrogen-fixing symbiont of Aeschynomene indica.</title>
        <authorList>
            <person name="Okubo T."/>
            <person name="Fukushima S."/>
            <person name="Itakura M."/>
            <person name="Oshima K."/>
            <person name="Longtonglang A."/>
            <person name="Teaumroong N."/>
            <person name="Mitsui H."/>
            <person name="Hattori M."/>
            <person name="Hattori R."/>
            <person name="Hattori T."/>
            <person name="Minamisawa K."/>
        </authorList>
    </citation>
    <scope>NUCLEOTIDE SEQUENCE [LARGE SCALE GENOMIC DNA]</scope>
    <source>
        <strain evidence="10 11">S58</strain>
    </source>
</reference>
<comment type="catalytic activity">
    <reaction evidence="8">
        <text>a uridine in RNA = a pseudouridine in RNA</text>
        <dbReference type="Rhea" id="RHEA:48348"/>
        <dbReference type="Rhea" id="RHEA-COMP:12068"/>
        <dbReference type="Rhea" id="RHEA-COMP:12069"/>
        <dbReference type="ChEBI" id="CHEBI:65314"/>
        <dbReference type="ChEBI" id="CHEBI:65315"/>
    </reaction>
</comment>
<dbReference type="EMBL" id="AP012603">
    <property type="protein sequence ID" value="BAM87406.1"/>
    <property type="molecule type" value="Genomic_DNA"/>
</dbReference>
<dbReference type="Pfam" id="PF01479">
    <property type="entry name" value="S4"/>
    <property type="match status" value="1"/>
</dbReference>
<dbReference type="PANTHER" id="PTHR21600:SF44">
    <property type="entry name" value="RIBOSOMAL LARGE SUBUNIT PSEUDOURIDINE SYNTHASE D"/>
    <property type="match status" value="1"/>
</dbReference>
<dbReference type="KEGG" id="aol:S58_13970"/>
<dbReference type="NCBIfam" id="TIGR00005">
    <property type="entry name" value="rluA_subfam"/>
    <property type="match status" value="1"/>
</dbReference>
<dbReference type="InterPro" id="IPR006224">
    <property type="entry name" value="PsdUridine_synth_RluA-like_CS"/>
</dbReference>
<evidence type="ECO:0000256" key="2">
    <source>
        <dbReference type="ARBA" id="ARBA00022884"/>
    </source>
</evidence>
<dbReference type="AlphaFoldDB" id="M4Z3H3"/>
<dbReference type="EC" id="5.4.99.-" evidence="8"/>
<dbReference type="GO" id="GO:0000455">
    <property type="term" value="P:enzyme-directed rRNA pseudouridine synthesis"/>
    <property type="evidence" value="ECO:0007669"/>
    <property type="project" value="UniProtKB-ARBA"/>
</dbReference>
<dbReference type="CDD" id="cd00165">
    <property type="entry name" value="S4"/>
    <property type="match status" value="1"/>
</dbReference>
<name>M4Z3H3_9BRAD</name>
<dbReference type="PATRIC" id="fig|1245469.3.peg.1431"/>
<dbReference type="InterPro" id="IPR050188">
    <property type="entry name" value="RluA_PseudoU_synthase"/>
</dbReference>
<protein>
    <recommendedName>
        <fullName evidence="8">Pseudouridine synthase</fullName>
        <ecNumber evidence="8">5.4.99.-</ecNumber>
    </recommendedName>
</protein>
<dbReference type="Gene3D" id="3.10.290.10">
    <property type="entry name" value="RNA-binding S4 domain"/>
    <property type="match status" value="1"/>
</dbReference>
<evidence type="ECO:0000256" key="7">
    <source>
        <dbReference type="PROSITE-ProRule" id="PRU00182"/>
    </source>
</evidence>
<dbReference type="FunFam" id="3.30.2350.10:FF:000006">
    <property type="entry name" value="Pseudouridine synthase"/>
    <property type="match status" value="1"/>
</dbReference>
<sequence>MATRSTAIATEVVTPAIIIMRRSRAISWACSGEDGSGATVEFMDISTSQSHGLMTVIVAGDEGSPRLDRVLAAKLPELSRSRLKALILAGQVSLRAGAVRDPAYHVTAGDTITIDVPEAVPAEPAAEAIPLTIVYEDDDIIVIDKPSGLVVHPAAGHESGTLVNALIAHCGASLSGIGGVKRPGIVHRLDKDTTGLMVVAKNDHAHASLSAQFADHGRTGAMERGYLAFAWGLPHRPHGTINAPIDRHPHARDKMAVRPKGREAITHYEVQESFTGRDGKPVAALIACHLETGRTHQIRVHLAHLGHPLMGDSVYGPHFKTKANQLAPGARAALESLGRQALHAYLLVIEHPRTGDIMRWESELPEDLSLLGEALRAAL</sequence>
<keyword evidence="3 8" id="KW-0413">Isomerase</keyword>
<comment type="catalytic activity">
    <reaction evidence="4">
        <text>uridine(1911/1915/1917) in 23S rRNA = pseudouridine(1911/1915/1917) in 23S rRNA</text>
        <dbReference type="Rhea" id="RHEA:42524"/>
        <dbReference type="Rhea" id="RHEA-COMP:10097"/>
        <dbReference type="Rhea" id="RHEA-COMP:10098"/>
        <dbReference type="ChEBI" id="CHEBI:65314"/>
        <dbReference type="ChEBI" id="CHEBI:65315"/>
        <dbReference type="EC" id="5.4.99.23"/>
    </reaction>
</comment>
<evidence type="ECO:0000313" key="10">
    <source>
        <dbReference type="EMBL" id="BAM87406.1"/>
    </source>
</evidence>
<dbReference type="GO" id="GO:0160140">
    <property type="term" value="F:23S rRNA pseudouridine(1911/1915/1917) synthase activity"/>
    <property type="evidence" value="ECO:0007669"/>
    <property type="project" value="UniProtKB-EC"/>
</dbReference>
<evidence type="ECO:0000256" key="8">
    <source>
        <dbReference type="RuleBase" id="RU362028"/>
    </source>
</evidence>
<dbReference type="SUPFAM" id="SSF55120">
    <property type="entry name" value="Pseudouridine synthase"/>
    <property type="match status" value="1"/>
</dbReference>
<dbReference type="Gene3D" id="3.30.2350.10">
    <property type="entry name" value="Pseudouridine synthase"/>
    <property type="match status" value="1"/>
</dbReference>
<evidence type="ECO:0000313" key="11">
    <source>
        <dbReference type="Proteomes" id="UP000011841"/>
    </source>
</evidence>
<evidence type="ECO:0000256" key="4">
    <source>
        <dbReference type="ARBA" id="ARBA00036882"/>
    </source>
</evidence>
<dbReference type="Pfam" id="PF00849">
    <property type="entry name" value="PseudoU_synth_2"/>
    <property type="match status" value="1"/>
</dbReference>
<proteinExistence type="inferred from homology"/>
<evidence type="ECO:0000256" key="5">
    <source>
        <dbReference type="ARBA" id="ARBA00056072"/>
    </source>
</evidence>
<dbReference type="PROSITE" id="PS01129">
    <property type="entry name" value="PSI_RLU"/>
    <property type="match status" value="1"/>
</dbReference>
<dbReference type="SMART" id="SM00363">
    <property type="entry name" value="S4"/>
    <property type="match status" value="1"/>
</dbReference>
<keyword evidence="11" id="KW-1185">Reference proteome</keyword>
<dbReference type="PANTHER" id="PTHR21600">
    <property type="entry name" value="MITOCHONDRIAL RNA PSEUDOURIDINE SYNTHASE"/>
    <property type="match status" value="1"/>
</dbReference>
<evidence type="ECO:0000256" key="6">
    <source>
        <dbReference type="PIRSR" id="PIRSR606225-1"/>
    </source>
</evidence>
<accession>M4Z3H3</accession>
<evidence type="ECO:0000256" key="1">
    <source>
        <dbReference type="ARBA" id="ARBA00010876"/>
    </source>
</evidence>
<dbReference type="InterPro" id="IPR006225">
    <property type="entry name" value="PsdUridine_synth_RluC/D"/>
</dbReference>
<dbReference type="InterPro" id="IPR020103">
    <property type="entry name" value="PsdUridine_synth_cat_dom_sf"/>
</dbReference>
<dbReference type="Proteomes" id="UP000011841">
    <property type="component" value="Chromosome"/>
</dbReference>
<dbReference type="GO" id="GO:0003723">
    <property type="term" value="F:RNA binding"/>
    <property type="evidence" value="ECO:0007669"/>
    <property type="project" value="UniProtKB-KW"/>
</dbReference>
<organism evidence="10 11">
    <name type="scientific">Bradyrhizobium oligotrophicum S58</name>
    <dbReference type="NCBI Taxonomy" id="1245469"/>
    <lineage>
        <taxon>Bacteria</taxon>
        <taxon>Pseudomonadati</taxon>
        <taxon>Pseudomonadota</taxon>
        <taxon>Alphaproteobacteria</taxon>
        <taxon>Hyphomicrobiales</taxon>
        <taxon>Nitrobacteraceae</taxon>
        <taxon>Bradyrhizobium</taxon>
    </lineage>
</organism>
<evidence type="ECO:0000256" key="3">
    <source>
        <dbReference type="ARBA" id="ARBA00023235"/>
    </source>
</evidence>
<dbReference type="HOGENOM" id="CLU_016902_4_1_5"/>
<dbReference type="CDD" id="cd02869">
    <property type="entry name" value="PseudoU_synth_RluA_like"/>
    <property type="match status" value="1"/>
</dbReference>
<dbReference type="InterPro" id="IPR002942">
    <property type="entry name" value="S4_RNA-bd"/>
</dbReference>
<comment type="similarity">
    <text evidence="1 8">Belongs to the pseudouridine synthase RluA family.</text>
</comment>
<feature type="active site" evidence="6">
    <location>
        <position position="190"/>
    </location>
</feature>
<gene>
    <name evidence="10" type="ORF">S58_13970</name>
</gene>
<dbReference type="SUPFAM" id="SSF55174">
    <property type="entry name" value="Alpha-L RNA-binding motif"/>
    <property type="match status" value="1"/>
</dbReference>
<evidence type="ECO:0000259" key="9">
    <source>
        <dbReference type="SMART" id="SM00363"/>
    </source>
</evidence>
<feature type="domain" description="RNA-binding S4" evidence="9">
    <location>
        <begin position="65"/>
        <end position="130"/>
    </location>
</feature>
<dbReference type="InterPro" id="IPR006145">
    <property type="entry name" value="PsdUridine_synth_RsuA/RluA"/>
</dbReference>
<dbReference type="STRING" id="1245469.S58_13970"/>
<keyword evidence="2 7" id="KW-0694">RNA-binding</keyword>
<dbReference type="eggNOG" id="COG0564">
    <property type="taxonomic scope" value="Bacteria"/>
</dbReference>